<evidence type="ECO:0000259" key="3">
    <source>
        <dbReference type="Pfam" id="PF03109"/>
    </source>
</evidence>
<feature type="transmembrane region" description="Helical" evidence="2">
    <location>
        <begin position="495"/>
        <end position="518"/>
    </location>
</feature>
<dbReference type="Proteomes" id="UP000886858">
    <property type="component" value="Unassembled WGS sequence"/>
</dbReference>
<dbReference type="PANTHER" id="PTHR10566">
    <property type="entry name" value="CHAPERONE-ACTIVITY OF BC1 COMPLEX CABC1 -RELATED"/>
    <property type="match status" value="1"/>
</dbReference>
<dbReference type="InterPro" id="IPR011009">
    <property type="entry name" value="Kinase-like_dom_sf"/>
</dbReference>
<reference evidence="4" key="1">
    <citation type="journal article" date="2021" name="PeerJ">
        <title>Extensive microbial diversity within the chicken gut microbiome revealed by metagenomics and culture.</title>
        <authorList>
            <person name="Gilroy R."/>
            <person name="Ravi A."/>
            <person name="Getino M."/>
            <person name="Pursley I."/>
            <person name="Horton D.L."/>
            <person name="Alikhan N.F."/>
            <person name="Baker D."/>
            <person name="Gharbi K."/>
            <person name="Hall N."/>
            <person name="Watson M."/>
            <person name="Adriaenssens E.M."/>
            <person name="Foster-Nyarko E."/>
            <person name="Jarju S."/>
            <person name="Secka A."/>
            <person name="Antonio M."/>
            <person name="Oren A."/>
            <person name="Chaudhuri R.R."/>
            <person name="La Ragione R."/>
            <person name="Hildebrand F."/>
            <person name="Pallen M.J."/>
        </authorList>
    </citation>
    <scope>NUCLEOTIDE SEQUENCE</scope>
    <source>
        <strain evidence="4">CHK179-7159</strain>
    </source>
</reference>
<keyword evidence="2" id="KW-0812">Transmembrane</keyword>
<feature type="transmembrane region" description="Helical" evidence="2">
    <location>
        <begin position="467"/>
        <end position="483"/>
    </location>
</feature>
<keyword evidence="4" id="KW-0808">Transferase</keyword>
<proteinExistence type="inferred from homology"/>
<keyword evidence="2" id="KW-1133">Transmembrane helix</keyword>
<evidence type="ECO:0000256" key="1">
    <source>
        <dbReference type="ARBA" id="ARBA00009670"/>
    </source>
</evidence>
<protein>
    <submittedName>
        <fullName evidence="4">AarF/ABC1/UbiB kinase family protein</fullName>
    </submittedName>
</protein>
<gene>
    <name evidence="4" type="ORF">H9717_00780</name>
</gene>
<name>A0A9D2I4X8_9FIRM</name>
<evidence type="ECO:0000313" key="5">
    <source>
        <dbReference type="Proteomes" id="UP000886858"/>
    </source>
</evidence>
<dbReference type="InterPro" id="IPR004147">
    <property type="entry name" value="ABC1_dom"/>
</dbReference>
<keyword evidence="2" id="KW-0472">Membrane</keyword>
<reference evidence="4" key="2">
    <citation type="submission" date="2021-04" db="EMBL/GenBank/DDBJ databases">
        <authorList>
            <person name="Gilroy R."/>
        </authorList>
    </citation>
    <scope>NUCLEOTIDE SEQUENCE</scope>
    <source>
        <strain evidence="4">CHK179-7159</strain>
    </source>
</reference>
<dbReference type="AlphaFoldDB" id="A0A9D2I4X8"/>
<dbReference type="SUPFAM" id="SSF56112">
    <property type="entry name" value="Protein kinase-like (PK-like)"/>
    <property type="match status" value="1"/>
</dbReference>
<dbReference type="Pfam" id="PF03109">
    <property type="entry name" value="ABC1"/>
    <property type="match status" value="1"/>
</dbReference>
<dbReference type="CDD" id="cd05121">
    <property type="entry name" value="ABC1_ADCK3-like"/>
    <property type="match status" value="1"/>
</dbReference>
<sequence length="521" mass="57374">MAEKKNSRIHEILAILKENDATHGMTPRKLCRILEQLGPTFIKLGQILSMRSDLIPAAYCDELAKLRTHAEAMPFPEVRQIIEEEYGIKSWKEVFSALDPQPVGSASIAQVHKAVLKNGKAVVVKVCRPGIRKTMGEDIAILRKAVGLVRFAPELGDPLDFRVVIEEMWAAAQQEMDFLMEASHLQEFAKLNADVAYVACPAVEKGLTTSRILVMEYVDGIPIDQREKLIALGYDMSEIAKKLAENYTKQVLDDGFFHADPHPGNILIRDGKIVWLDLGMVGKLSSRDREQFTAAIQAIAEGDIYELENIVLSIGVLRQKPDRSALYNDLELMVDRYGDMDFASLNLGQLMMEMIDVTNRNHIGLPQGVSMVGRGLVTLEGVLAEADPELNFIEIVKQHLAGRKPDLKKDLTAAAAAILAAFRKGLDVPVQLADLLKMAVKGQTRINLEITGSEEPLSRIDVMVNKLIMAVICAGLLVGSSLICTTDMQGRLFGIPALGAVGFLIAAVLGMIIVYDILRKK</sequence>
<evidence type="ECO:0000313" key="4">
    <source>
        <dbReference type="EMBL" id="HJA91653.1"/>
    </source>
</evidence>
<comment type="caution">
    <text evidence="4">The sequence shown here is derived from an EMBL/GenBank/DDBJ whole genome shotgun (WGS) entry which is preliminary data.</text>
</comment>
<organism evidence="4 5">
    <name type="scientific">Candidatus Eisenbergiella merdipullorum</name>
    <dbReference type="NCBI Taxonomy" id="2838553"/>
    <lineage>
        <taxon>Bacteria</taxon>
        <taxon>Bacillati</taxon>
        <taxon>Bacillota</taxon>
        <taxon>Clostridia</taxon>
        <taxon>Lachnospirales</taxon>
        <taxon>Lachnospiraceae</taxon>
        <taxon>Eisenbergiella</taxon>
    </lineage>
</organism>
<dbReference type="PANTHER" id="PTHR10566:SF113">
    <property type="entry name" value="PROTEIN ACTIVITY OF BC1 COMPLEX KINASE 7, CHLOROPLASTIC"/>
    <property type="match status" value="1"/>
</dbReference>
<comment type="similarity">
    <text evidence="1">Belongs to the protein kinase superfamily. ADCK protein kinase family.</text>
</comment>
<feature type="domain" description="ABC1 atypical kinase-like" evidence="3">
    <location>
        <begin position="65"/>
        <end position="307"/>
    </location>
</feature>
<dbReference type="GO" id="GO:0016301">
    <property type="term" value="F:kinase activity"/>
    <property type="evidence" value="ECO:0007669"/>
    <property type="project" value="UniProtKB-KW"/>
</dbReference>
<dbReference type="InterPro" id="IPR050154">
    <property type="entry name" value="UbiB_kinase"/>
</dbReference>
<dbReference type="EMBL" id="DWYY01000006">
    <property type="protein sequence ID" value="HJA91653.1"/>
    <property type="molecule type" value="Genomic_DNA"/>
</dbReference>
<keyword evidence="4" id="KW-0418">Kinase</keyword>
<accession>A0A9D2I4X8</accession>
<evidence type="ECO:0000256" key="2">
    <source>
        <dbReference type="SAM" id="Phobius"/>
    </source>
</evidence>